<evidence type="ECO:0000256" key="1">
    <source>
        <dbReference type="SAM" id="MobiDB-lite"/>
    </source>
</evidence>
<evidence type="ECO:0000259" key="3">
    <source>
        <dbReference type="Pfam" id="PF17389"/>
    </source>
</evidence>
<keyword evidence="6" id="KW-1185">Reference proteome</keyword>
<protein>
    <recommendedName>
        <fullName evidence="7">Alpha-L-rhamnosidase</fullName>
    </recommendedName>
</protein>
<evidence type="ECO:0000259" key="4">
    <source>
        <dbReference type="Pfam" id="PF17390"/>
    </source>
</evidence>
<dbReference type="Pfam" id="PF17389">
    <property type="entry name" value="Bac_rhamnosid6H"/>
    <property type="match status" value="1"/>
</dbReference>
<accession>A0ABT0BLE1</accession>
<dbReference type="Proteomes" id="UP001202281">
    <property type="component" value="Unassembled WGS sequence"/>
</dbReference>
<evidence type="ECO:0008006" key="7">
    <source>
        <dbReference type="Google" id="ProtNLM"/>
    </source>
</evidence>
<feature type="region of interest" description="Disordered" evidence="1">
    <location>
        <begin position="775"/>
        <end position="795"/>
    </location>
</feature>
<feature type="chain" id="PRO_5046468476" description="Alpha-L-rhamnosidase" evidence="2">
    <location>
        <begin position="26"/>
        <end position="795"/>
    </location>
</feature>
<evidence type="ECO:0000313" key="6">
    <source>
        <dbReference type="Proteomes" id="UP001202281"/>
    </source>
</evidence>
<dbReference type="Gene3D" id="1.50.10.10">
    <property type="match status" value="1"/>
</dbReference>
<organism evidence="5 6">
    <name type="scientific">Novosphingobium beihaiensis</name>
    <dbReference type="NCBI Taxonomy" id="2930389"/>
    <lineage>
        <taxon>Bacteria</taxon>
        <taxon>Pseudomonadati</taxon>
        <taxon>Pseudomonadota</taxon>
        <taxon>Alphaproteobacteria</taxon>
        <taxon>Sphingomonadales</taxon>
        <taxon>Sphingomonadaceae</taxon>
        <taxon>Novosphingobium</taxon>
    </lineage>
</organism>
<dbReference type="PANTHER" id="PTHR34987">
    <property type="entry name" value="C, PUTATIVE (AFU_ORTHOLOGUE AFUA_3G02880)-RELATED"/>
    <property type="match status" value="1"/>
</dbReference>
<reference evidence="5 6" key="1">
    <citation type="submission" date="2022-04" db="EMBL/GenBank/DDBJ databases">
        <title>Identification of a novel bacterium isolated from mangrove sediments.</title>
        <authorList>
            <person name="Pan X."/>
        </authorList>
    </citation>
    <scope>NUCLEOTIDE SEQUENCE [LARGE SCALE GENOMIC DNA]</scope>
    <source>
        <strain evidence="5 6">B2638</strain>
    </source>
</reference>
<dbReference type="SUPFAM" id="SSF48208">
    <property type="entry name" value="Six-hairpin glycosidases"/>
    <property type="match status" value="1"/>
</dbReference>
<dbReference type="InterPro" id="IPR035398">
    <property type="entry name" value="Bac_rhamnosid_C"/>
</dbReference>
<feature type="domain" description="Alpha-L-rhamnosidase six-hairpin glycosidase" evidence="3">
    <location>
        <begin position="376"/>
        <end position="625"/>
    </location>
</feature>
<dbReference type="Gene3D" id="2.60.420.10">
    <property type="entry name" value="Maltose phosphorylase, domain 3"/>
    <property type="match status" value="1"/>
</dbReference>
<dbReference type="Pfam" id="PF17390">
    <property type="entry name" value="Bac_rhamnosid_C"/>
    <property type="match status" value="1"/>
</dbReference>
<gene>
    <name evidence="5" type="ORF">MTR66_03420</name>
</gene>
<comment type="caution">
    <text evidence="5">The sequence shown here is derived from an EMBL/GenBank/DDBJ whole genome shotgun (WGS) entry which is preliminary data.</text>
</comment>
<feature type="signal peptide" evidence="2">
    <location>
        <begin position="1"/>
        <end position="25"/>
    </location>
</feature>
<name>A0ABT0BLE1_9SPHN</name>
<dbReference type="InterPro" id="IPR008928">
    <property type="entry name" value="6-hairpin_glycosidase_sf"/>
</dbReference>
<dbReference type="PANTHER" id="PTHR34987:SF2">
    <property type="entry name" value="B, PUTATIVE (AFU_ORTHOLOGUE AFUA_7G05040)-RELATED"/>
    <property type="match status" value="1"/>
</dbReference>
<dbReference type="Gene3D" id="2.60.120.260">
    <property type="entry name" value="Galactose-binding domain-like"/>
    <property type="match status" value="2"/>
</dbReference>
<keyword evidence="2" id="KW-0732">Signal</keyword>
<feature type="domain" description="Alpha-L-rhamnosidase C-terminal" evidence="4">
    <location>
        <begin position="712"/>
        <end position="767"/>
    </location>
</feature>
<dbReference type="InterPro" id="IPR035396">
    <property type="entry name" value="Bac_rhamnosid6H"/>
</dbReference>
<dbReference type="EMBL" id="JALHLG010000003">
    <property type="protein sequence ID" value="MCJ2185862.1"/>
    <property type="molecule type" value="Genomic_DNA"/>
</dbReference>
<evidence type="ECO:0000256" key="2">
    <source>
        <dbReference type="SAM" id="SignalP"/>
    </source>
</evidence>
<sequence length="795" mass="87781">MPARLARRSMMAALLATSAAAPAMADAEWISHPAITGPEQRSEAVSLQFRREIDLAEVPASLTIDVSADNRYVLYVNGERVDAGPSRGDLAHWRFRRMDIARFLKPGRNVIAAQVWNDGKAAGVAQISARTGFRLDVPEGGKLADELDSGPSWQVRIDGSRTVTPAQPGLMKVVGWDKYYAAPPPETRDAALMAPGWNTASEQLADWKSAAPALAPGETAPWHLVQDRLPQARLTPLDGGKLVRATGVFGRHFPDKPLTIPAHTDATLRLDMGAMRAAYPRLVTSGGKGATIDVTYGEAPYGKDLHYLPDRGDAQDGWILGLTDHFRPGGGQKEAFSPFWWRAWRYAELTIHTEDQPLKLESFTRTGTGYPFDTRAAFKSDDPDLNRIWQIGWNTVQLDAHETYMDTAYWEQLQYVGDTRIQALVSYAVSGDARLAEQAVEAFAASEKDGLIQSRWPANVYQSIPPFALLWVGMLHDYWMYRPDPAPVRGVLPVMRSSLDWYQRYVQPDGLVGTTSGWEFIDWRDGISNYPETKDPRDTERCIISMMYLGALRQAGDLESALGDPARAQDDRTRAAHMTQAVRSQCWSSEKGLFADQPAKTSFSQHANILAVLYDVAPPESRKALLEKVLLPGQWPQAPEGITPATFYFDFYLARALNHAGMGDDYLHILAPWRQMLQQHFTTWPEQPDPTRSDSHGWSAHPTFDLLTIVAGIEPAAPGFAKVRIAPHLGPLRTLDATYAHPRGPIHVRYGKDAGGSLSADIAMPAGLSGDFEWHGNTRPLSPGENHLQIPASGG</sequence>
<dbReference type="RefSeq" id="WP_243917916.1">
    <property type="nucleotide sequence ID" value="NZ_JALHLG010000003.1"/>
</dbReference>
<proteinExistence type="predicted"/>
<evidence type="ECO:0000313" key="5">
    <source>
        <dbReference type="EMBL" id="MCJ2185862.1"/>
    </source>
</evidence>
<dbReference type="InterPro" id="IPR012341">
    <property type="entry name" value="6hp_glycosidase-like_sf"/>
</dbReference>